<dbReference type="OrthoDB" id="3548061at2759"/>
<dbReference type="Proteomes" id="UP000019487">
    <property type="component" value="Unassembled WGS sequence"/>
</dbReference>
<organism evidence="2 3">
    <name type="scientific">Sclerotinia borealis (strain F-4128)</name>
    <dbReference type="NCBI Taxonomy" id="1432307"/>
    <lineage>
        <taxon>Eukaryota</taxon>
        <taxon>Fungi</taxon>
        <taxon>Dikarya</taxon>
        <taxon>Ascomycota</taxon>
        <taxon>Pezizomycotina</taxon>
        <taxon>Leotiomycetes</taxon>
        <taxon>Helotiales</taxon>
        <taxon>Sclerotiniaceae</taxon>
        <taxon>Sclerotinia</taxon>
    </lineage>
</organism>
<dbReference type="HOGENOM" id="CLU_452810_0_0_1"/>
<feature type="region of interest" description="Disordered" evidence="1">
    <location>
        <begin position="89"/>
        <end position="217"/>
    </location>
</feature>
<gene>
    <name evidence="2" type="ORF">SBOR_6434</name>
</gene>
<sequence length="603" mass="68634">MLESIPLRKEEINSKVKLKMASFALPSSHPLSQTQNAIGTANPKALHHAMDTLKDISGFTLTTAGHMMLKCTLPFTTTPNNSFDAVQFNEDDFSDDDNIDLDTDYDLPMSQSSFTQSQPNFQPGAYSQYHMPPPTQTNSWTPPSSSSYQGHRSMPQGSYALTTPTSLGIKSESSTSDNSFSSSLPQLTPSRAAPQSLTPVSSSSMNVKTKPTRQAQSPSLNVEYLSFYQMEEMYSTTTQNPQNENERLLRRPWLAKLGIDVMPFSSLNVDPIQRDKVEILWALKPAKIRREIEQKAIRLKYPSRRLADVPLRLAPLALRDPVPIKLIGPVPLPFCKLEQTHFNIPQRKILSYQDLMAKRLVWLIELGLDDPRYQALPQTPLDQQAINKLYDEKSRVERRAIEAKAKYINAMLDPPNPSLETLEKTYEIYPASAFTLHKTYCDKRSEWLQQLGLNIPPFCYKTLELPEGNMQGMEVAWSAISEVERNKVLETAITIKEDNNPVLESWSELEGMYVFTNEKEKEFKNYPAGYAKKRDYWIIDIGLHQDPFKNPKATPTSLQAAWSKMPLEERKVIVNKAKYEKERYVRDLARKKLEKAGDNYKAP</sequence>
<protein>
    <submittedName>
        <fullName evidence="2">Uncharacterized protein</fullName>
    </submittedName>
</protein>
<evidence type="ECO:0000256" key="1">
    <source>
        <dbReference type="SAM" id="MobiDB-lite"/>
    </source>
</evidence>
<comment type="caution">
    <text evidence="2">The sequence shown here is derived from an EMBL/GenBank/DDBJ whole genome shotgun (WGS) entry which is preliminary data.</text>
</comment>
<feature type="compositionally biased region" description="Polar residues" evidence="1">
    <location>
        <begin position="136"/>
        <end position="168"/>
    </location>
</feature>
<evidence type="ECO:0000313" key="2">
    <source>
        <dbReference type="EMBL" id="ESZ93155.1"/>
    </source>
</evidence>
<dbReference type="AlphaFoldDB" id="W9CF20"/>
<keyword evidence="3" id="KW-1185">Reference proteome</keyword>
<feature type="compositionally biased region" description="Polar residues" evidence="1">
    <location>
        <begin position="109"/>
        <end position="121"/>
    </location>
</feature>
<feature type="compositionally biased region" description="Acidic residues" evidence="1">
    <location>
        <begin position="89"/>
        <end position="105"/>
    </location>
</feature>
<reference evidence="2 3" key="1">
    <citation type="journal article" date="2014" name="Genome Announc.">
        <title>Draft genome sequence of Sclerotinia borealis, a psychrophilic plant pathogenic fungus.</title>
        <authorList>
            <person name="Mardanov A.V."/>
            <person name="Beletsky A.V."/>
            <person name="Kadnikov V.V."/>
            <person name="Ignatov A.N."/>
            <person name="Ravin N.V."/>
        </authorList>
    </citation>
    <scope>NUCLEOTIDE SEQUENCE [LARGE SCALE GENOMIC DNA]</scope>
    <source>
        <strain evidence="3">F-4157</strain>
    </source>
</reference>
<accession>W9CF20</accession>
<proteinExistence type="predicted"/>
<dbReference type="EMBL" id="AYSA01000337">
    <property type="protein sequence ID" value="ESZ93155.1"/>
    <property type="molecule type" value="Genomic_DNA"/>
</dbReference>
<name>W9CF20_SCLBF</name>
<feature type="compositionally biased region" description="Low complexity" evidence="1">
    <location>
        <begin position="171"/>
        <end position="183"/>
    </location>
</feature>
<feature type="compositionally biased region" description="Polar residues" evidence="1">
    <location>
        <begin position="184"/>
        <end position="217"/>
    </location>
</feature>
<evidence type="ECO:0000313" key="3">
    <source>
        <dbReference type="Proteomes" id="UP000019487"/>
    </source>
</evidence>